<evidence type="ECO:0008006" key="3">
    <source>
        <dbReference type="Google" id="ProtNLM"/>
    </source>
</evidence>
<dbReference type="AlphaFoldDB" id="A0A6H2HD04"/>
<accession>A0A6H2HD04</accession>
<reference evidence="1 2" key="1">
    <citation type="submission" date="2020-04" db="EMBL/GenBank/DDBJ databases">
        <title>Complete genome of a Psychrophilic, Marine, Gas Vacuolate Bacterium Polaromonas vacuolata KCTC 22033T.</title>
        <authorList>
            <person name="Hwang K."/>
            <person name="Kim K.M."/>
        </authorList>
    </citation>
    <scope>NUCLEOTIDE SEQUENCE [LARGE SCALE GENOMIC DNA]</scope>
    <source>
        <strain evidence="1 2">KCTC 22033</strain>
    </source>
</reference>
<dbReference type="RefSeq" id="WP_168922873.1">
    <property type="nucleotide sequence ID" value="NZ_CP051461.1"/>
</dbReference>
<name>A0A6H2HD04_9BURK</name>
<keyword evidence="2" id="KW-1185">Reference proteome</keyword>
<dbReference type="EMBL" id="CP051461">
    <property type="protein sequence ID" value="QJC57346.1"/>
    <property type="molecule type" value="Genomic_DNA"/>
</dbReference>
<dbReference type="Proteomes" id="UP000502041">
    <property type="component" value="Chromosome"/>
</dbReference>
<evidence type="ECO:0000313" key="2">
    <source>
        <dbReference type="Proteomes" id="UP000502041"/>
    </source>
</evidence>
<dbReference type="InterPro" id="IPR025528">
    <property type="entry name" value="BrnA_antitoxin"/>
</dbReference>
<proteinExistence type="predicted"/>
<organism evidence="1 2">
    <name type="scientific">Polaromonas vacuolata</name>
    <dbReference type="NCBI Taxonomy" id="37448"/>
    <lineage>
        <taxon>Bacteria</taxon>
        <taxon>Pseudomonadati</taxon>
        <taxon>Pseudomonadota</taxon>
        <taxon>Betaproteobacteria</taxon>
        <taxon>Burkholderiales</taxon>
        <taxon>Comamonadaceae</taxon>
        <taxon>Polaromonas</taxon>
    </lineage>
</organism>
<gene>
    <name evidence="1" type="ORF">HC248_02671</name>
</gene>
<dbReference type="Pfam" id="PF14384">
    <property type="entry name" value="BrnA_antitoxin"/>
    <property type="match status" value="1"/>
</dbReference>
<dbReference type="KEGG" id="pvac:HC248_02671"/>
<evidence type="ECO:0000313" key="1">
    <source>
        <dbReference type="EMBL" id="QJC57346.1"/>
    </source>
</evidence>
<protein>
    <recommendedName>
        <fullName evidence="3">BrnA antitoxin family protein</fullName>
    </recommendedName>
</protein>
<sequence>MQSGKKTVKPTGTDWERVKRESADDAAIHFTTGSEPYDPNDAVAVAAYWAGATIKKGRGRPAVAIKRPTLNMRVDAEVLEAFKATGPGWQTRINQLLAAAVKRGLVKS</sequence>